<comment type="caution">
    <text evidence="1">The sequence shown here is derived from an EMBL/GenBank/DDBJ whole genome shotgun (WGS) entry which is preliminary data.</text>
</comment>
<proteinExistence type="predicted"/>
<dbReference type="EC" id="2.1.1.-" evidence="1"/>
<dbReference type="GO" id="GO:0008168">
    <property type="term" value="F:methyltransferase activity"/>
    <property type="evidence" value="ECO:0007669"/>
    <property type="project" value="UniProtKB-KW"/>
</dbReference>
<keyword evidence="1" id="KW-0808">Transferase</keyword>
<dbReference type="Gene3D" id="3.40.50.150">
    <property type="entry name" value="Vaccinia Virus protein VP39"/>
    <property type="match status" value="1"/>
</dbReference>
<dbReference type="Pfam" id="PF13489">
    <property type="entry name" value="Methyltransf_23"/>
    <property type="match status" value="1"/>
</dbReference>
<dbReference type="SUPFAM" id="SSF53335">
    <property type="entry name" value="S-adenosyl-L-methionine-dependent methyltransferases"/>
    <property type="match status" value="1"/>
</dbReference>
<evidence type="ECO:0000313" key="1">
    <source>
        <dbReference type="EMBL" id="MDK2123543.1"/>
    </source>
</evidence>
<name>A0ABT7DTY6_9NEIS</name>
<dbReference type="Proteomes" id="UP001172778">
    <property type="component" value="Unassembled WGS sequence"/>
</dbReference>
<gene>
    <name evidence="1" type="ORF">PZA18_05710</name>
</gene>
<protein>
    <submittedName>
        <fullName evidence="1">Class I SAM-dependent methyltransferase</fullName>
        <ecNumber evidence="1">2.1.1.-</ecNumber>
    </submittedName>
</protein>
<keyword evidence="1" id="KW-0489">Methyltransferase</keyword>
<accession>A0ABT7DTY6</accession>
<dbReference type="GO" id="GO:0032259">
    <property type="term" value="P:methylation"/>
    <property type="evidence" value="ECO:0007669"/>
    <property type="project" value="UniProtKB-KW"/>
</dbReference>
<reference evidence="1" key="1">
    <citation type="submission" date="2023-03" db="EMBL/GenBank/DDBJ databases">
        <title>Chitinimonas shenzhenensis gen. nov., sp. nov., a novel member of family Burkholderiaceae isolated from activated sludge collected in Shen Zhen, China.</title>
        <authorList>
            <person name="Wang X."/>
        </authorList>
    </citation>
    <scope>NUCLEOTIDE SEQUENCE</scope>
    <source>
        <strain evidence="1">DQS-5</strain>
    </source>
</reference>
<evidence type="ECO:0000313" key="2">
    <source>
        <dbReference type="Proteomes" id="UP001172778"/>
    </source>
</evidence>
<dbReference type="InterPro" id="IPR029063">
    <property type="entry name" value="SAM-dependent_MTases_sf"/>
</dbReference>
<dbReference type="EMBL" id="JARRAF010000005">
    <property type="protein sequence ID" value="MDK2123543.1"/>
    <property type="molecule type" value="Genomic_DNA"/>
</dbReference>
<organism evidence="1 2">
    <name type="scientific">Parachitinimonas caeni</name>
    <dbReference type="NCBI Taxonomy" id="3031301"/>
    <lineage>
        <taxon>Bacteria</taxon>
        <taxon>Pseudomonadati</taxon>
        <taxon>Pseudomonadota</taxon>
        <taxon>Betaproteobacteria</taxon>
        <taxon>Neisseriales</taxon>
        <taxon>Chitinibacteraceae</taxon>
        <taxon>Parachitinimonas</taxon>
    </lineage>
</organism>
<keyword evidence="2" id="KW-1185">Reference proteome</keyword>
<sequence>MEWTPSGELIEYVQCSRCLFTFAPACYQWSPEQFAQKVYNEDYVKYDPDYVEARPRFVAGKIMNSFDPEFGRTLRHLDYGGGNGLMSACLREQGWNSRSYDPFVNRDVEMDTLGEFDLITVTEVFEHVPDPLQLVVDLATLIKDDGVVIFTTLLADNDVKVGQPLNWWYAAPRNGHISLYSALSLVVLGARVGLKYHWMPAGWHLYYRNVPEWGPEVLGLEAAGSE</sequence>